<organism evidence="1 2">
    <name type="scientific">Racocetra persica</name>
    <dbReference type="NCBI Taxonomy" id="160502"/>
    <lineage>
        <taxon>Eukaryota</taxon>
        <taxon>Fungi</taxon>
        <taxon>Fungi incertae sedis</taxon>
        <taxon>Mucoromycota</taxon>
        <taxon>Glomeromycotina</taxon>
        <taxon>Glomeromycetes</taxon>
        <taxon>Diversisporales</taxon>
        <taxon>Gigasporaceae</taxon>
        <taxon>Racocetra</taxon>
    </lineage>
</organism>
<reference evidence="1" key="1">
    <citation type="submission" date="2021-06" db="EMBL/GenBank/DDBJ databases">
        <authorList>
            <person name="Kallberg Y."/>
            <person name="Tangrot J."/>
            <person name="Rosling A."/>
        </authorList>
    </citation>
    <scope>NUCLEOTIDE SEQUENCE</scope>
    <source>
        <strain evidence="1">MA461A</strain>
    </source>
</reference>
<dbReference type="Proteomes" id="UP000789920">
    <property type="component" value="Unassembled WGS sequence"/>
</dbReference>
<feature type="non-terminal residue" evidence="1">
    <location>
        <position position="1"/>
    </location>
</feature>
<comment type="caution">
    <text evidence="1">The sequence shown here is derived from an EMBL/GenBank/DDBJ whole genome shotgun (WGS) entry which is preliminary data.</text>
</comment>
<feature type="non-terminal residue" evidence="1">
    <location>
        <position position="76"/>
    </location>
</feature>
<name>A0ACA9SY31_9GLOM</name>
<sequence length="76" mass="8599">SMGNDLNAQRVKLGIEPYWNPMARMENILCLFNTFLGFEIPTAMLPLHQEIGPVLPDTYPDLTPALDSFLNTHPRT</sequence>
<accession>A0ACA9SY31</accession>
<evidence type="ECO:0000313" key="1">
    <source>
        <dbReference type="EMBL" id="CAG8850257.1"/>
    </source>
</evidence>
<protein>
    <submittedName>
        <fullName evidence="1">34941_t:CDS:1</fullName>
    </submittedName>
</protein>
<evidence type="ECO:0000313" key="2">
    <source>
        <dbReference type="Proteomes" id="UP000789920"/>
    </source>
</evidence>
<gene>
    <name evidence="1" type="ORF">RPERSI_LOCUS35999</name>
</gene>
<keyword evidence="2" id="KW-1185">Reference proteome</keyword>
<dbReference type="EMBL" id="CAJVQC010169899">
    <property type="protein sequence ID" value="CAG8850257.1"/>
    <property type="molecule type" value="Genomic_DNA"/>
</dbReference>
<proteinExistence type="predicted"/>